<proteinExistence type="predicted"/>
<evidence type="ECO:0000313" key="1">
    <source>
        <dbReference type="EMBL" id="ESA23534.1"/>
    </source>
</evidence>
<reference evidence="1" key="1">
    <citation type="submission" date="2013-07" db="EMBL/GenBank/DDBJ databases">
        <title>The genome of an arbuscular mycorrhizal fungus provides insights into the evolution of the oldest plant symbiosis.</title>
        <authorList>
            <consortium name="DOE Joint Genome Institute"/>
            <person name="Tisserant E."/>
            <person name="Malbreil M."/>
            <person name="Kuo A."/>
            <person name="Kohler A."/>
            <person name="Symeonidi A."/>
            <person name="Balestrini R."/>
            <person name="Charron P."/>
            <person name="Duensing N."/>
            <person name="Frei-dit-Frey N."/>
            <person name="Gianinazzi-Pearson V."/>
            <person name="Gilbert B."/>
            <person name="Handa Y."/>
            <person name="Hijri M."/>
            <person name="Kaul R."/>
            <person name="Kawaguchi M."/>
            <person name="Krajinski F."/>
            <person name="Lammers P."/>
            <person name="Lapierre D."/>
            <person name="Masclaux F.G."/>
            <person name="Murat C."/>
            <person name="Morin E."/>
            <person name="Ndikumana S."/>
            <person name="Pagni M."/>
            <person name="Petitpierre D."/>
            <person name="Requena N."/>
            <person name="Rosikiewicz P."/>
            <person name="Riley R."/>
            <person name="Saito K."/>
            <person name="San Clemente H."/>
            <person name="Shapiro H."/>
            <person name="van Tuinen D."/>
            <person name="Becard G."/>
            <person name="Bonfante P."/>
            <person name="Paszkowski U."/>
            <person name="Shachar-Hill Y."/>
            <person name="Young J.P."/>
            <person name="Sanders I.R."/>
            <person name="Henrissat B."/>
            <person name="Rensing S.A."/>
            <person name="Grigoriev I.V."/>
            <person name="Corradi N."/>
            <person name="Roux C."/>
            <person name="Martin F."/>
        </authorList>
    </citation>
    <scope>NUCLEOTIDE SEQUENCE</scope>
    <source>
        <strain evidence="1">DAOM 197198</strain>
    </source>
</reference>
<dbReference type="AlphaFoldDB" id="U9UT19"/>
<gene>
    <name evidence="1" type="ORF">GLOINDRAFT_15341</name>
</gene>
<dbReference type="EMBL" id="KI274693">
    <property type="protein sequence ID" value="ESA23534.1"/>
    <property type="molecule type" value="Genomic_DNA"/>
</dbReference>
<sequence>MLTTAIKASGEAVRSVAIPVEAAVLVEPEGAYIEVEQKSINSVIGALSETLNEYEWLYTA</sequence>
<protein>
    <submittedName>
        <fullName evidence="1">Uncharacterized protein</fullName>
    </submittedName>
</protein>
<organism evidence="1">
    <name type="scientific">Rhizophagus irregularis (strain DAOM 181602 / DAOM 197198 / MUCL 43194)</name>
    <name type="common">Arbuscular mycorrhizal fungus</name>
    <name type="synonym">Glomus intraradices</name>
    <dbReference type="NCBI Taxonomy" id="747089"/>
    <lineage>
        <taxon>Eukaryota</taxon>
        <taxon>Fungi</taxon>
        <taxon>Fungi incertae sedis</taxon>
        <taxon>Mucoromycota</taxon>
        <taxon>Glomeromycotina</taxon>
        <taxon>Glomeromycetes</taxon>
        <taxon>Glomerales</taxon>
        <taxon>Glomeraceae</taxon>
        <taxon>Rhizophagus</taxon>
    </lineage>
</organism>
<dbReference type="HOGENOM" id="CLU_2942887_0_0_1"/>
<name>U9UT19_RHIID</name>
<accession>U9UT19</accession>